<dbReference type="InParanoid" id="A0A672Y877"/>
<dbReference type="PANTHER" id="PTHR34153:SF2">
    <property type="entry name" value="SI:CH211-262H13.3-RELATED"/>
    <property type="match status" value="1"/>
</dbReference>
<dbReference type="Ensembl" id="ENSSORT00005002943.1">
    <property type="protein sequence ID" value="ENSSORP00005002858.1"/>
    <property type="gene ID" value="ENSSORG00005001782.1"/>
</dbReference>
<proteinExistence type="predicted"/>
<sequence>MYHIVEFVDTNEVEVVPSSWVSDGQCLWPERYKLEDIKKATRSMEQPQDTWRSFQIRILYTAANYNIARLKLPQAEAQTDLQTADENEIALEALEYEIKSKDGLRAKMVIVHFYYSLYATLFGMSCSYDYYILQVTTLSLMGGVDVRETVWRTMRQLMTNSLATNLNWRGVNGKTGFCGLQLKEVINDAVRRNKFTSNATTQEIETFVKRWLQLAGDRDGGRKRRMERGLPDN</sequence>
<evidence type="ECO:0000313" key="1">
    <source>
        <dbReference type="Ensembl" id="ENSSORP00005002858.1"/>
    </source>
</evidence>
<dbReference type="PANTHER" id="PTHR34153">
    <property type="entry name" value="SI:CH211-262H13.3-RELATED-RELATED"/>
    <property type="match status" value="1"/>
</dbReference>
<protein>
    <submittedName>
        <fullName evidence="1">Uncharacterized protein</fullName>
    </submittedName>
</protein>
<reference evidence="1" key="1">
    <citation type="submission" date="2025-08" db="UniProtKB">
        <authorList>
            <consortium name="Ensembl"/>
        </authorList>
    </citation>
    <scope>IDENTIFICATION</scope>
</reference>
<keyword evidence="2" id="KW-1185">Reference proteome</keyword>
<organism evidence="1 2">
    <name type="scientific">Sphaeramia orbicularis</name>
    <name type="common">orbiculate cardinalfish</name>
    <dbReference type="NCBI Taxonomy" id="375764"/>
    <lineage>
        <taxon>Eukaryota</taxon>
        <taxon>Metazoa</taxon>
        <taxon>Chordata</taxon>
        <taxon>Craniata</taxon>
        <taxon>Vertebrata</taxon>
        <taxon>Euteleostomi</taxon>
        <taxon>Actinopterygii</taxon>
        <taxon>Neopterygii</taxon>
        <taxon>Teleostei</taxon>
        <taxon>Neoteleostei</taxon>
        <taxon>Acanthomorphata</taxon>
        <taxon>Gobiaria</taxon>
        <taxon>Kurtiformes</taxon>
        <taxon>Apogonoidei</taxon>
        <taxon>Apogonidae</taxon>
        <taxon>Apogoninae</taxon>
        <taxon>Sphaeramia</taxon>
    </lineage>
</organism>
<dbReference type="AlphaFoldDB" id="A0A672Y877"/>
<accession>A0A672Y877</accession>
<evidence type="ECO:0000313" key="2">
    <source>
        <dbReference type="Proteomes" id="UP000472271"/>
    </source>
</evidence>
<name>A0A672Y877_9TELE</name>
<dbReference type="Proteomes" id="UP000472271">
    <property type="component" value="Unassembled WGS sequence"/>
</dbReference>
<reference evidence="1" key="2">
    <citation type="submission" date="2025-09" db="UniProtKB">
        <authorList>
            <consortium name="Ensembl"/>
        </authorList>
    </citation>
    <scope>IDENTIFICATION</scope>
</reference>